<comment type="caution">
    <text evidence="2">The sequence shown here is derived from an EMBL/GenBank/DDBJ whole genome shotgun (WGS) entry which is preliminary data.</text>
</comment>
<dbReference type="EMBL" id="CAJOBC010111705">
    <property type="protein sequence ID" value="CAF4531216.1"/>
    <property type="molecule type" value="Genomic_DNA"/>
</dbReference>
<evidence type="ECO:0000313" key="2">
    <source>
        <dbReference type="EMBL" id="CAF4531216.1"/>
    </source>
</evidence>
<name>A0A8S2Y376_9BILA</name>
<proteinExistence type="predicted"/>
<accession>A0A8S2Y376</accession>
<evidence type="ECO:0000313" key="1">
    <source>
        <dbReference type="EMBL" id="CAF4402528.1"/>
    </source>
</evidence>
<dbReference type="EMBL" id="CAJOBA010073084">
    <property type="protein sequence ID" value="CAF4402528.1"/>
    <property type="molecule type" value="Genomic_DNA"/>
</dbReference>
<dbReference type="Proteomes" id="UP000681722">
    <property type="component" value="Unassembled WGS sequence"/>
</dbReference>
<organism evidence="2 3">
    <name type="scientific">Didymodactylos carnosus</name>
    <dbReference type="NCBI Taxonomy" id="1234261"/>
    <lineage>
        <taxon>Eukaryota</taxon>
        <taxon>Metazoa</taxon>
        <taxon>Spiralia</taxon>
        <taxon>Gnathifera</taxon>
        <taxon>Rotifera</taxon>
        <taxon>Eurotatoria</taxon>
        <taxon>Bdelloidea</taxon>
        <taxon>Philodinida</taxon>
        <taxon>Philodinidae</taxon>
        <taxon>Didymodactylos</taxon>
    </lineage>
</organism>
<gene>
    <name evidence="2" type="ORF">SRO942_LOCUS46207</name>
    <name evidence="1" type="ORF">TMI583_LOCUS43572</name>
</gene>
<reference evidence="2" key="1">
    <citation type="submission" date="2021-02" db="EMBL/GenBank/DDBJ databases">
        <authorList>
            <person name="Nowell W R."/>
        </authorList>
    </citation>
    <scope>NUCLEOTIDE SEQUENCE</scope>
</reference>
<sequence length="96" mass="11456">MVQYRKGAGDRQRRVKLEQVDMSHYLRGERFGFAEKLKEAKSFGTGYGSHFIWEWIRRNEELCNEQNYREMVEQAVKGIQLLNKEFEGQLIAEQLK</sequence>
<dbReference type="AlphaFoldDB" id="A0A8S2Y376"/>
<protein>
    <submittedName>
        <fullName evidence="2">Uncharacterized protein</fullName>
    </submittedName>
</protein>
<evidence type="ECO:0000313" key="3">
    <source>
        <dbReference type="Proteomes" id="UP000681722"/>
    </source>
</evidence>
<dbReference type="Proteomes" id="UP000682733">
    <property type="component" value="Unassembled WGS sequence"/>
</dbReference>